<proteinExistence type="predicted"/>
<sequence length="186" mass="20651">MDVNGPSRAAFRNSWHHREIAFAGVEGIVAEYLISQHDGREERAEQVAAVRFPVAAGTAAAGGPAKRWQVRSLEAREKLRMNLRLLKRRGVEFRPRVAAAGAAEAGVHDPVRRHGRTRRLLHAGAGRLCGRIETKESRRLPRGFRIGSAAVGSIHSIEAEIVARNRRRTVPYEYVRPSLIPDSTNI</sequence>
<keyword evidence="2" id="KW-1185">Reference proteome</keyword>
<accession>A0ABU4THD5</accession>
<dbReference type="Proteomes" id="UP001285521">
    <property type="component" value="Unassembled WGS sequence"/>
</dbReference>
<dbReference type="EMBL" id="JAXAVW010000077">
    <property type="protein sequence ID" value="MDX8037607.1"/>
    <property type="molecule type" value="Genomic_DNA"/>
</dbReference>
<gene>
    <name evidence="1" type="ORF">SK803_46065</name>
</gene>
<comment type="caution">
    <text evidence="1">The sequence shown here is derived from an EMBL/GenBank/DDBJ whole genome shotgun (WGS) entry which is preliminary data.</text>
</comment>
<organism evidence="1 2">
    <name type="scientific">Lentzea miocenica</name>
    <dbReference type="NCBI Taxonomy" id="3095431"/>
    <lineage>
        <taxon>Bacteria</taxon>
        <taxon>Bacillati</taxon>
        <taxon>Actinomycetota</taxon>
        <taxon>Actinomycetes</taxon>
        <taxon>Pseudonocardiales</taxon>
        <taxon>Pseudonocardiaceae</taxon>
        <taxon>Lentzea</taxon>
    </lineage>
</organism>
<reference evidence="1 2" key="1">
    <citation type="submission" date="2023-11" db="EMBL/GenBank/DDBJ databases">
        <title>Lentzea sokolovensis, sp. nov., Lentzea kristufkii, sp. nov., and Lentzea miocenensis, sp. nov., rare actinobacteria from Sokolov Coal Basin, Miocene lacustrine sediment, Czech Republic.</title>
        <authorList>
            <person name="Lara A."/>
            <person name="Kotroba L."/>
            <person name="Nouioui I."/>
            <person name="Neumann-Schaal M."/>
            <person name="Mast Y."/>
            <person name="Chronakova A."/>
        </authorList>
    </citation>
    <scope>NUCLEOTIDE SEQUENCE [LARGE SCALE GENOMIC DNA]</scope>
    <source>
        <strain evidence="1 2">BCCO 10_0856</strain>
    </source>
</reference>
<protein>
    <submittedName>
        <fullName evidence="1">Uncharacterized protein</fullName>
    </submittedName>
</protein>
<evidence type="ECO:0000313" key="1">
    <source>
        <dbReference type="EMBL" id="MDX8037607.1"/>
    </source>
</evidence>
<name>A0ABU4THD5_9PSEU</name>
<evidence type="ECO:0000313" key="2">
    <source>
        <dbReference type="Proteomes" id="UP001285521"/>
    </source>
</evidence>
<dbReference type="RefSeq" id="WP_319972590.1">
    <property type="nucleotide sequence ID" value="NZ_JAXAVW010000077.1"/>
</dbReference>